<keyword evidence="3" id="KW-0997">Cell inner membrane</keyword>
<comment type="subcellular location">
    <subcellularLocation>
        <location evidence="1">Cell membrane</location>
        <topology evidence="1">Multi-pass membrane protein</topology>
    </subcellularLocation>
</comment>
<keyword evidence="4 8" id="KW-0812">Transmembrane</keyword>
<proteinExistence type="inferred from homology"/>
<keyword evidence="5 8" id="KW-1133">Transmembrane helix</keyword>
<evidence type="ECO:0000256" key="3">
    <source>
        <dbReference type="ARBA" id="ARBA00022519"/>
    </source>
</evidence>
<feature type="transmembrane region" description="Helical" evidence="8">
    <location>
        <begin position="46"/>
        <end position="68"/>
    </location>
</feature>
<feature type="domain" description="Threonine/Serine exporter ThrE" evidence="9">
    <location>
        <begin position="11"/>
        <end position="133"/>
    </location>
</feature>
<keyword evidence="11" id="KW-1185">Reference proteome</keyword>
<evidence type="ECO:0000259" key="9">
    <source>
        <dbReference type="Pfam" id="PF12821"/>
    </source>
</evidence>
<protein>
    <submittedName>
        <fullName evidence="10">Threonine/serine exporter family protein</fullName>
    </submittedName>
</protein>
<feature type="transmembrane region" description="Helical" evidence="8">
    <location>
        <begin position="119"/>
        <end position="139"/>
    </location>
</feature>
<dbReference type="EMBL" id="CP118868">
    <property type="protein sequence ID" value="WEG35014.1"/>
    <property type="molecule type" value="Genomic_DNA"/>
</dbReference>
<dbReference type="Proteomes" id="UP001220478">
    <property type="component" value="Chromosome"/>
</dbReference>
<dbReference type="InterPro" id="IPR024528">
    <property type="entry name" value="ThrE_2"/>
</dbReference>
<sequence>MELVFKLLYAFIAAFIASFGFAVFFGNRGKYIFLAAIGGALAWTSYIYFLPISMALAAYVSGSVCAAYSELLAKIYKSPAAIFLIIAILPMVPGADIFNTMKAAVFQDYTLFSRSLNNTLTISGFIALGIIIIFSLVVLQKNIRRNWRNKDSMLS</sequence>
<evidence type="ECO:0000256" key="1">
    <source>
        <dbReference type="ARBA" id="ARBA00004651"/>
    </source>
</evidence>
<evidence type="ECO:0000313" key="11">
    <source>
        <dbReference type="Proteomes" id="UP001220478"/>
    </source>
</evidence>
<reference evidence="10 11" key="1">
    <citation type="submission" date="2023-02" db="EMBL/GenBank/DDBJ databases">
        <title>Novel Oscillospiraceae bacterial genomes.</title>
        <authorList>
            <person name="Srinivasan S."/>
            <person name="Austin M.N."/>
            <person name="Fiedler T.L."/>
            <person name="Strenk S.M."/>
            <person name="Agnew K.J."/>
            <person name="Nagana Gowda G.A."/>
            <person name="Raftery D."/>
            <person name="Beamer M.A."/>
            <person name="Achilles S.L."/>
            <person name="Wiesenfeld H.C."/>
            <person name="Fredricks D.N."/>
            <person name="Hillier S.L."/>
        </authorList>
    </citation>
    <scope>NUCLEOTIDE SEQUENCE [LARGE SCALE GENOMIC DNA]</scope>
    <source>
        <strain evidence="10 11">CHIC02 1186E3-8</strain>
    </source>
</reference>
<evidence type="ECO:0000256" key="7">
    <source>
        <dbReference type="ARBA" id="ARBA00034125"/>
    </source>
</evidence>
<dbReference type="RefSeq" id="WP_315571048.1">
    <property type="nucleotide sequence ID" value="NZ_CP118868.1"/>
</dbReference>
<evidence type="ECO:0000256" key="2">
    <source>
        <dbReference type="ARBA" id="ARBA00022475"/>
    </source>
</evidence>
<evidence type="ECO:0000313" key="10">
    <source>
        <dbReference type="EMBL" id="WEG35014.1"/>
    </source>
</evidence>
<dbReference type="Pfam" id="PF12821">
    <property type="entry name" value="ThrE_2"/>
    <property type="match status" value="1"/>
</dbReference>
<evidence type="ECO:0000256" key="6">
    <source>
        <dbReference type="ARBA" id="ARBA00023136"/>
    </source>
</evidence>
<comment type="similarity">
    <text evidence="7">Belongs to the ThrE exporter (TC 2.A.79) family.</text>
</comment>
<gene>
    <name evidence="10" type="ORF">PYS61_03445</name>
</gene>
<accession>A0ABY8C508</accession>
<dbReference type="PANTHER" id="PTHR34390">
    <property type="entry name" value="UPF0442 PROTEIN YJJB-RELATED"/>
    <property type="match status" value="1"/>
</dbReference>
<evidence type="ECO:0000256" key="8">
    <source>
        <dbReference type="SAM" id="Phobius"/>
    </source>
</evidence>
<feature type="transmembrane region" description="Helical" evidence="8">
    <location>
        <begin position="7"/>
        <end position="26"/>
    </location>
</feature>
<dbReference type="InterPro" id="IPR050539">
    <property type="entry name" value="ThrE_Dicarb/AminoAcid_Exp"/>
</dbReference>
<keyword evidence="6 8" id="KW-0472">Membrane</keyword>
<organism evidence="10 11">
    <name type="scientific">Amygdalobacter indicium</name>
    <dbReference type="NCBI Taxonomy" id="3029272"/>
    <lineage>
        <taxon>Bacteria</taxon>
        <taxon>Bacillati</taxon>
        <taxon>Bacillota</taxon>
        <taxon>Clostridia</taxon>
        <taxon>Eubacteriales</taxon>
        <taxon>Oscillospiraceae</taxon>
        <taxon>Amygdalobacter</taxon>
    </lineage>
</organism>
<evidence type="ECO:0000256" key="4">
    <source>
        <dbReference type="ARBA" id="ARBA00022692"/>
    </source>
</evidence>
<name>A0ABY8C508_9FIRM</name>
<evidence type="ECO:0000256" key="5">
    <source>
        <dbReference type="ARBA" id="ARBA00022989"/>
    </source>
</evidence>
<feature type="transmembrane region" description="Helical" evidence="8">
    <location>
        <begin position="80"/>
        <end position="99"/>
    </location>
</feature>
<keyword evidence="2" id="KW-1003">Cell membrane</keyword>
<dbReference type="PANTHER" id="PTHR34390:SF1">
    <property type="entry name" value="SUCCINATE TRANSPORTER SUBUNIT YJJB-RELATED"/>
    <property type="match status" value="1"/>
</dbReference>